<feature type="domain" description="Tryptophan synthase beta chain-like PALP" evidence="14">
    <location>
        <begin position="7"/>
        <end position="295"/>
    </location>
</feature>
<dbReference type="InterPro" id="IPR001926">
    <property type="entry name" value="TrpB-like_PALP"/>
</dbReference>
<keyword evidence="6 13" id="KW-0028">Amino-acid biosynthesis</keyword>
<comment type="catalytic activity">
    <reaction evidence="10 13">
        <text>O-acetyl-L-serine + hydrogen sulfide = L-cysteine + acetate</text>
        <dbReference type="Rhea" id="RHEA:14829"/>
        <dbReference type="ChEBI" id="CHEBI:29919"/>
        <dbReference type="ChEBI" id="CHEBI:30089"/>
        <dbReference type="ChEBI" id="CHEBI:35235"/>
        <dbReference type="ChEBI" id="CHEBI:58340"/>
        <dbReference type="EC" id="2.5.1.47"/>
    </reaction>
</comment>
<comment type="similarity">
    <text evidence="3 13">Belongs to the cysteine synthase/cystathionine beta-synthase family.</text>
</comment>
<dbReference type="GO" id="GO:0005737">
    <property type="term" value="C:cytoplasm"/>
    <property type="evidence" value="ECO:0007669"/>
    <property type="project" value="UniProtKB-ARBA"/>
</dbReference>
<comment type="pathway">
    <text evidence="2">Amino-acid biosynthesis; L-cysteine biosynthesis; L-cysteine from L-serine: step 2/2.</text>
</comment>
<comment type="cofactor">
    <cofactor evidence="1 11 13">
        <name>pyridoxal 5'-phosphate</name>
        <dbReference type="ChEBI" id="CHEBI:597326"/>
    </cofactor>
</comment>
<evidence type="ECO:0000256" key="1">
    <source>
        <dbReference type="ARBA" id="ARBA00001933"/>
    </source>
</evidence>
<dbReference type="AlphaFoldDB" id="A2BZU9"/>
<sequence>MPIANDITYLVGQTPLVKLNRLPNEFNCRAEIIAKLESFNPTASVKDRIAGAMVKSAEKEGTIKPGHTVLVEPTSGNTGIALAMVAAAKGYRLILTMPDTMSTERRSMLRAFGAELQLTPGQDGIQGAIQLAKELVASVPNAYLLQQFDNLSNPEIHEKTTAEEIWEDCEGKLDALIAGVGTGGTITGCARFLKQKNPKIKVFAVEPSSSPVLSGGNPGSHAIQGIGAGFIPNVLDMNQIDEVIRINDNEAMDIGRRLAKEEGLLSGVSSGAAVAAALKVGNQPEFANKRLIVILPSFGERYLSTTMFTSIPAKPVKGNEFL</sequence>
<evidence type="ECO:0000256" key="12">
    <source>
        <dbReference type="PIRSR" id="PIRSR605856-51"/>
    </source>
</evidence>
<dbReference type="GO" id="GO:0006535">
    <property type="term" value="P:cysteine biosynthetic process from serine"/>
    <property type="evidence" value="ECO:0007669"/>
    <property type="project" value="UniProtKB-UniRule"/>
</dbReference>
<dbReference type="CDD" id="cd01561">
    <property type="entry name" value="CBS_like"/>
    <property type="match status" value="1"/>
</dbReference>
<dbReference type="PANTHER" id="PTHR10314">
    <property type="entry name" value="CYSTATHIONINE BETA-SYNTHASE"/>
    <property type="match status" value="1"/>
</dbReference>
<evidence type="ECO:0000256" key="2">
    <source>
        <dbReference type="ARBA" id="ARBA00004962"/>
    </source>
</evidence>
<evidence type="ECO:0000256" key="3">
    <source>
        <dbReference type="ARBA" id="ARBA00007103"/>
    </source>
</evidence>
<dbReference type="Pfam" id="PF00291">
    <property type="entry name" value="PALP"/>
    <property type="match status" value="1"/>
</dbReference>
<dbReference type="GO" id="GO:0016829">
    <property type="term" value="F:lyase activity"/>
    <property type="evidence" value="ECO:0007669"/>
    <property type="project" value="UniProtKB-KW"/>
</dbReference>
<dbReference type="Proteomes" id="UP000002592">
    <property type="component" value="Chromosome"/>
</dbReference>
<dbReference type="NCBIfam" id="TIGR01136">
    <property type="entry name" value="cysKM"/>
    <property type="match status" value="1"/>
</dbReference>
<dbReference type="KEGG" id="pme:NATL1_01951"/>
<protein>
    <recommendedName>
        <fullName evidence="5 13">Cysteine synthase</fullName>
        <ecNumber evidence="4 13">2.5.1.47</ecNumber>
    </recommendedName>
</protein>
<organism evidence="15 16">
    <name type="scientific">Prochlorococcus marinus (strain NATL1A)</name>
    <dbReference type="NCBI Taxonomy" id="167555"/>
    <lineage>
        <taxon>Bacteria</taxon>
        <taxon>Bacillati</taxon>
        <taxon>Cyanobacteriota</taxon>
        <taxon>Cyanophyceae</taxon>
        <taxon>Synechococcales</taxon>
        <taxon>Prochlorococcaceae</taxon>
        <taxon>Prochlorococcus</taxon>
    </lineage>
</organism>
<dbReference type="EMBL" id="CP000553">
    <property type="protein sequence ID" value="ABM74759.1"/>
    <property type="molecule type" value="Genomic_DNA"/>
</dbReference>
<evidence type="ECO:0000256" key="7">
    <source>
        <dbReference type="ARBA" id="ARBA00022679"/>
    </source>
</evidence>
<evidence type="ECO:0000259" key="14">
    <source>
        <dbReference type="Pfam" id="PF00291"/>
    </source>
</evidence>
<keyword evidence="8 11" id="KW-0663">Pyridoxal phosphate</keyword>
<evidence type="ECO:0000256" key="10">
    <source>
        <dbReference type="ARBA" id="ARBA00047931"/>
    </source>
</evidence>
<dbReference type="Gene3D" id="3.40.50.1100">
    <property type="match status" value="2"/>
</dbReference>
<dbReference type="InterPro" id="IPR001216">
    <property type="entry name" value="P-phosphate_BS"/>
</dbReference>
<evidence type="ECO:0000256" key="6">
    <source>
        <dbReference type="ARBA" id="ARBA00022605"/>
    </source>
</evidence>
<evidence type="ECO:0000256" key="11">
    <source>
        <dbReference type="PIRSR" id="PIRSR605856-50"/>
    </source>
</evidence>
<dbReference type="InterPro" id="IPR005856">
    <property type="entry name" value="Cys_synth"/>
</dbReference>
<keyword evidence="9 13" id="KW-0198">Cysteine biosynthesis</keyword>
<dbReference type="InterPro" id="IPR036052">
    <property type="entry name" value="TrpB-like_PALP_sf"/>
</dbReference>
<evidence type="ECO:0000256" key="13">
    <source>
        <dbReference type="RuleBase" id="RU003985"/>
    </source>
</evidence>
<dbReference type="InterPro" id="IPR050214">
    <property type="entry name" value="Cys_Synth/Cystath_Beta-Synth"/>
</dbReference>
<dbReference type="PROSITE" id="PS00901">
    <property type="entry name" value="CYS_SYNTHASE"/>
    <property type="match status" value="1"/>
</dbReference>
<dbReference type="SUPFAM" id="SSF53686">
    <property type="entry name" value="Tryptophan synthase beta subunit-like PLP-dependent enzymes"/>
    <property type="match status" value="1"/>
</dbReference>
<evidence type="ECO:0000313" key="16">
    <source>
        <dbReference type="Proteomes" id="UP000002592"/>
    </source>
</evidence>
<feature type="binding site" evidence="11">
    <location>
        <begin position="181"/>
        <end position="185"/>
    </location>
    <ligand>
        <name>pyridoxal 5'-phosphate</name>
        <dbReference type="ChEBI" id="CHEBI:597326"/>
    </ligand>
</feature>
<dbReference type="RefSeq" id="WP_011822984.1">
    <property type="nucleotide sequence ID" value="NC_008819.1"/>
</dbReference>
<dbReference type="HOGENOM" id="CLU_021018_1_0_3"/>
<evidence type="ECO:0000256" key="8">
    <source>
        <dbReference type="ARBA" id="ARBA00022898"/>
    </source>
</evidence>
<keyword evidence="7 13" id="KW-0808">Transferase</keyword>
<feature type="modified residue" description="N6-(pyridoxal phosphate)lysine" evidence="12">
    <location>
        <position position="46"/>
    </location>
</feature>
<gene>
    <name evidence="15" type="ordered locus">NATL1_01951</name>
</gene>
<dbReference type="EC" id="2.5.1.47" evidence="4 13"/>
<feature type="binding site" evidence="11">
    <location>
        <position position="77"/>
    </location>
    <ligand>
        <name>pyridoxal 5'-phosphate</name>
        <dbReference type="ChEBI" id="CHEBI:597326"/>
    </ligand>
</feature>
<dbReference type="GO" id="GO:0004124">
    <property type="term" value="F:cysteine synthase activity"/>
    <property type="evidence" value="ECO:0007669"/>
    <property type="project" value="UniProtKB-UniRule"/>
</dbReference>
<dbReference type="NCBIfam" id="TIGR01139">
    <property type="entry name" value="cysK"/>
    <property type="match status" value="1"/>
</dbReference>
<evidence type="ECO:0000256" key="4">
    <source>
        <dbReference type="ARBA" id="ARBA00012681"/>
    </source>
</evidence>
<reference evidence="16" key="1">
    <citation type="journal article" date="2007" name="PLoS Genet.">
        <title>Patterns and implications of gene gain and loss in the evolution of Prochlorococcus.</title>
        <authorList>
            <person name="Kettler G.C."/>
            <person name="Martiny A.C."/>
            <person name="Huang K."/>
            <person name="Zucker J."/>
            <person name="Coleman M.L."/>
            <person name="Rodrigue S."/>
            <person name="Chen F."/>
            <person name="Lapidus A."/>
            <person name="Ferriera S."/>
            <person name="Johnson J."/>
            <person name="Steglich C."/>
            <person name="Church G.M."/>
            <person name="Richardson P."/>
            <person name="Chisholm S.W."/>
        </authorList>
    </citation>
    <scope>NUCLEOTIDE SEQUENCE [LARGE SCALE GENOMIC DNA]</scope>
    <source>
        <strain evidence="16">NATL1A</strain>
    </source>
</reference>
<keyword evidence="15" id="KW-0456">Lyase</keyword>
<evidence type="ECO:0000256" key="9">
    <source>
        <dbReference type="ARBA" id="ARBA00023192"/>
    </source>
</evidence>
<evidence type="ECO:0000313" key="15">
    <source>
        <dbReference type="EMBL" id="ABM74759.1"/>
    </source>
</evidence>
<accession>A2BZU9</accession>
<feature type="binding site" evidence="11">
    <location>
        <position position="269"/>
    </location>
    <ligand>
        <name>pyridoxal 5'-phosphate</name>
        <dbReference type="ChEBI" id="CHEBI:597326"/>
    </ligand>
</feature>
<dbReference type="eggNOG" id="COG0031">
    <property type="taxonomic scope" value="Bacteria"/>
</dbReference>
<proteinExistence type="inferred from homology"/>
<dbReference type="InterPro" id="IPR005859">
    <property type="entry name" value="CysK"/>
</dbReference>
<dbReference type="FunFam" id="3.40.50.1100:FF:000067">
    <property type="entry name" value="Cysteine synthase"/>
    <property type="match status" value="1"/>
</dbReference>
<evidence type="ECO:0000256" key="5">
    <source>
        <dbReference type="ARBA" id="ARBA00019371"/>
    </source>
</evidence>
<name>A2BZU9_PROM1</name>